<organism evidence="5">
    <name type="scientific">Edafosvirus sp</name>
    <dbReference type="NCBI Taxonomy" id="2487765"/>
    <lineage>
        <taxon>Viruses</taxon>
        <taxon>Varidnaviria</taxon>
        <taxon>Bamfordvirae</taxon>
        <taxon>Nucleocytoviricota</taxon>
        <taxon>Megaviricetes</taxon>
        <taxon>Imitervirales</taxon>
        <taxon>Mimiviridae</taxon>
        <taxon>Klosneuvirinae</taxon>
    </lineage>
</organism>
<dbReference type="CDD" id="cd00351">
    <property type="entry name" value="TS_Pyrimidine_HMase"/>
    <property type="match status" value="1"/>
</dbReference>
<dbReference type="InterPro" id="IPR036926">
    <property type="entry name" value="Thymidate_synth/dCMP_Mease_sf"/>
</dbReference>
<accession>A0A3G4ZW42</accession>
<dbReference type="Pfam" id="PF00303">
    <property type="entry name" value="Thymidylat_synt"/>
    <property type="match status" value="1"/>
</dbReference>
<dbReference type="GO" id="GO:0004799">
    <property type="term" value="F:thymidylate synthase activity"/>
    <property type="evidence" value="ECO:0007669"/>
    <property type="project" value="UniProtKB-EC"/>
</dbReference>
<evidence type="ECO:0000256" key="2">
    <source>
        <dbReference type="ARBA" id="ARBA00022603"/>
    </source>
</evidence>
<evidence type="ECO:0000256" key="1">
    <source>
        <dbReference type="ARBA" id="ARBA00011947"/>
    </source>
</evidence>
<dbReference type="PANTHER" id="PTHR11548:SF2">
    <property type="entry name" value="THYMIDYLATE SYNTHASE"/>
    <property type="match status" value="1"/>
</dbReference>
<dbReference type="InterPro" id="IPR024072">
    <property type="entry name" value="DHFR-like_dom_sf"/>
</dbReference>
<dbReference type="EMBL" id="MK072072">
    <property type="protein sequence ID" value="AYV78211.1"/>
    <property type="molecule type" value="Genomic_DNA"/>
</dbReference>
<sequence>MELIVAVDKSWGMAKDGTIPWKFSNDMKYFMNVTKTVQDTNKQNIVIMGRKTWESLPEKHRPLTGRINIVISTTMNNNNANYYVVNSFENAVKMSLDHYFTNKVEKIFVIGGSNVYEEALQSILLQKVHVTYINQNYQCDLQFPKKLLFEKCWNDMSSQKDIIEKETELSFMIFESKKKFKGEDQYLDLLWKTYNEGHKRQTRNYICRSDFSGEMHFDLSEGFPLITTKKVFLRGVFEELKFFMMGDTNSNNLSAKGVNIWTFNTTREFLDSCNLKDYAVGTLGPIYGFNWRFFGAPYTGPNADYTGKGVDQLSYVINLLKKDKYSRRILMTTLNPSTVKDCVLWPCHGIVVQFHCGPGGKLNCNMYQRWNKI</sequence>
<keyword evidence="2" id="KW-0489">Methyltransferase</keyword>
<dbReference type="PROSITE" id="PS51330">
    <property type="entry name" value="DHFR_2"/>
    <property type="match status" value="1"/>
</dbReference>
<dbReference type="GO" id="GO:0032259">
    <property type="term" value="P:methylation"/>
    <property type="evidence" value="ECO:0007669"/>
    <property type="project" value="UniProtKB-KW"/>
</dbReference>
<dbReference type="CDD" id="cd00209">
    <property type="entry name" value="DHFR"/>
    <property type="match status" value="1"/>
</dbReference>
<dbReference type="InterPro" id="IPR045097">
    <property type="entry name" value="Thymidate_synth/dCMP_Mease"/>
</dbReference>
<dbReference type="GO" id="GO:0004146">
    <property type="term" value="F:dihydrofolate reductase activity"/>
    <property type="evidence" value="ECO:0007669"/>
    <property type="project" value="InterPro"/>
</dbReference>
<dbReference type="InterPro" id="IPR000398">
    <property type="entry name" value="Thymidylate_synthase"/>
</dbReference>
<dbReference type="SUPFAM" id="SSF55831">
    <property type="entry name" value="Thymidylate synthase/dCMP hydroxymethylase"/>
    <property type="match status" value="1"/>
</dbReference>
<dbReference type="GO" id="GO:0006231">
    <property type="term" value="P:dTMP biosynthetic process"/>
    <property type="evidence" value="ECO:0007669"/>
    <property type="project" value="InterPro"/>
</dbReference>
<dbReference type="Pfam" id="PF00186">
    <property type="entry name" value="DHFR_1"/>
    <property type="match status" value="1"/>
</dbReference>
<dbReference type="PRINTS" id="PR00070">
    <property type="entry name" value="DHFR"/>
</dbReference>
<dbReference type="EC" id="2.1.1.45" evidence="1"/>
<dbReference type="GO" id="GO:0046654">
    <property type="term" value="P:tetrahydrofolate biosynthetic process"/>
    <property type="evidence" value="ECO:0007669"/>
    <property type="project" value="InterPro"/>
</dbReference>
<dbReference type="InterPro" id="IPR023451">
    <property type="entry name" value="Thymidate_synth/dCMP_Mease_dom"/>
</dbReference>
<evidence type="ECO:0000256" key="3">
    <source>
        <dbReference type="ARBA" id="ARBA00022679"/>
    </source>
</evidence>
<dbReference type="SUPFAM" id="SSF53597">
    <property type="entry name" value="Dihydrofolate reductase-like"/>
    <property type="match status" value="1"/>
</dbReference>
<evidence type="ECO:0000313" key="5">
    <source>
        <dbReference type="EMBL" id="AYV78211.1"/>
    </source>
</evidence>
<reference evidence="5" key="1">
    <citation type="submission" date="2018-10" db="EMBL/GenBank/DDBJ databases">
        <title>Hidden diversity of soil giant viruses.</title>
        <authorList>
            <person name="Schulz F."/>
            <person name="Alteio L."/>
            <person name="Goudeau D."/>
            <person name="Ryan E.M."/>
            <person name="Malmstrom R.R."/>
            <person name="Blanchard J."/>
            <person name="Woyke T."/>
        </authorList>
    </citation>
    <scope>NUCLEOTIDE SEQUENCE</scope>
    <source>
        <strain evidence="5">EDV1</strain>
    </source>
</reference>
<dbReference type="NCBIfam" id="TIGR03284">
    <property type="entry name" value="thym_sym"/>
    <property type="match status" value="1"/>
</dbReference>
<dbReference type="InterPro" id="IPR001796">
    <property type="entry name" value="DHFR_dom"/>
</dbReference>
<gene>
    <name evidence="5" type="ORF">Edafosvirus7_3</name>
</gene>
<evidence type="ECO:0000259" key="4">
    <source>
        <dbReference type="PROSITE" id="PS51330"/>
    </source>
</evidence>
<keyword evidence="3" id="KW-0808">Transferase</keyword>
<feature type="domain" description="DHFR" evidence="4">
    <location>
        <begin position="1"/>
        <end position="176"/>
    </location>
</feature>
<dbReference type="PANTHER" id="PTHR11548">
    <property type="entry name" value="THYMIDYLATE SYNTHASE 1"/>
    <property type="match status" value="1"/>
</dbReference>
<name>A0A3G4ZW42_9VIRU</name>
<dbReference type="Gene3D" id="3.40.430.10">
    <property type="entry name" value="Dihydrofolate Reductase, subunit A"/>
    <property type="match status" value="1"/>
</dbReference>
<protein>
    <recommendedName>
        <fullName evidence="1">thymidylate synthase</fullName>
        <ecNumber evidence="1">2.1.1.45</ecNumber>
    </recommendedName>
</protein>
<dbReference type="Gene3D" id="3.30.572.10">
    <property type="entry name" value="Thymidylate synthase/dCMP hydroxymethylase domain"/>
    <property type="match status" value="1"/>
</dbReference>
<proteinExistence type="predicted"/>